<name>A0A6A6FPN4_9PEZI</name>
<evidence type="ECO:0000256" key="1">
    <source>
        <dbReference type="SAM" id="MobiDB-lite"/>
    </source>
</evidence>
<feature type="region of interest" description="Disordered" evidence="1">
    <location>
        <begin position="271"/>
        <end position="293"/>
    </location>
</feature>
<evidence type="ECO:0000256" key="2">
    <source>
        <dbReference type="SAM" id="Phobius"/>
    </source>
</evidence>
<dbReference type="EMBL" id="ML992666">
    <property type="protein sequence ID" value="KAF2215393.1"/>
    <property type="molecule type" value="Genomic_DNA"/>
</dbReference>
<feature type="transmembrane region" description="Helical" evidence="2">
    <location>
        <begin position="200"/>
        <end position="220"/>
    </location>
</feature>
<evidence type="ECO:0000313" key="3">
    <source>
        <dbReference type="EMBL" id="KAF2215393.1"/>
    </source>
</evidence>
<keyword evidence="2" id="KW-1133">Transmembrane helix</keyword>
<dbReference type="OrthoDB" id="10479111at2759"/>
<protein>
    <submittedName>
        <fullName evidence="3">Uncharacterized protein</fullName>
    </submittedName>
</protein>
<proteinExistence type="predicted"/>
<organism evidence="3 4">
    <name type="scientific">Cercospora zeae-maydis SCOH1-5</name>
    <dbReference type="NCBI Taxonomy" id="717836"/>
    <lineage>
        <taxon>Eukaryota</taxon>
        <taxon>Fungi</taxon>
        <taxon>Dikarya</taxon>
        <taxon>Ascomycota</taxon>
        <taxon>Pezizomycotina</taxon>
        <taxon>Dothideomycetes</taxon>
        <taxon>Dothideomycetidae</taxon>
        <taxon>Mycosphaerellales</taxon>
        <taxon>Mycosphaerellaceae</taxon>
        <taxon>Cercospora</taxon>
    </lineage>
</organism>
<reference evidence="3" key="1">
    <citation type="journal article" date="2020" name="Stud. Mycol.">
        <title>101 Dothideomycetes genomes: a test case for predicting lifestyles and emergence of pathogens.</title>
        <authorList>
            <person name="Haridas S."/>
            <person name="Albert R."/>
            <person name="Binder M."/>
            <person name="Bloem J."/>
            <person name="Labutti K."/>
            <person name="Salamov A."/>
            <person name="Andreopoulos B."/>
            <person name="Baker S."/>
            <person name="Barry K."/>
            <person name="Bills G."/>
            <person name="Bluhm B."/>
            <person name="Cannon C."/>
            <person name="Castanera R."/>
            <person name="Culley D."/>
            <person name="Daum C."/>
            <person name="Ezra D."/>
            <person name="Gonzalez J."/>
            <person name="Henrissat B."/>
            <person name="Kuo A."/>
            <person name="Liang C."/>
            <person name="Lipzen A."/>
            <person name="Lutzoni F."/>
            <person name="Magnuson J."/>
            <person name="Mondo S."/>
            <person name="Nolan M."/>
            <person name="Ohm R."/>
            <person name="Pangilinan J."/>
            <person name="Park H.-J."/>
            <person name="Ramirez L."/>
            <person name="Alfaro M."/>
            <person name="Sun H."/>
            <person name="Tritt A."/>
            <person name="Yoshinaga Y."/>
            <person name="Zwiers L.-H."/>
            <person name="Turgeon B."/>
            <person name="Goodwin S."/>
            <person name="Spatafora J."/>
            <person name="Crous P."/>
            <person name="Grigoriev I."/>
        </authorList>
    </citation>
    <scope>NUCLEOTIDE SEQUENCE</scope>
    <source>
        <strain evidence="3">SCOH1-5</strain>
    </source>
</reference>
<dbReference type="AlphaFoldDB" id="A0A6A6FPN4"/>
<dbReference type="Proteomes" id="UP000799539">
    <property type="component" value="Unassembled WGS sequence"/>
</dbReference>
<feature type="transmembrane region" description="Helical" evidence="2">
    <location>
        <begin position="226"/>
        <end position="248"/>
    </location>
</feature>
<keyword evidence="2" id="KW-0472">Membrane</keyword>
<keyword evidence="4" id="KW-1185">Reference proteome</keyword>
<sequence length="293" mass="33523">MPRIGSFTSLYILSFGPQAISSRARLSAIAIIKALYTLDLPQALSTLETRGRIKHAGYLGTQAAEALMHIDNILSYSRRIKTPPLHAYIFDEASSVTCTRASTKQRSYESQLTTLTLSPTNLPYGTNLTLFPSPTQSWYKTFFLEILPDLHPFHPFITDLSHHQALCRIDPQDVSKLQRIREILSNKDNSDELESAKRSAIFAAVGGLLFLTAFFLPWIWEPESIIWAHWCWLFLGTANILCGVRLFPWYGNTVVKKRTELEFLEKWERERKNRSPERIVAARESKSQNAKYE</sequence>
<keyword evidence="2" id="KW-0812">Transmembrane</keyword>
<accession>A0A6A6FPN4</accession>
<evidence type="ECO:0000313" key="4">
    <source>
        <dbReference type="Proteomes" id="UP000799539"/>
    </source>
</evidence>
<gene>
    <name evidence="3" type="ORF">CERZMDRAFT_94805</name>
</gene>